<keyword evidence="2" id="KW-1185">Reference proteome</keyword>
<accession>A0ACB0J085</accession>
<comment type="caution">
    <text evidence="1">The sequence shown here is derived from an EMBL/GenBank/DDBJ whole genome shotgun (WGS) entry which is preliminary data.</text>
</comment>
<gene>
    <name evidence="1" type="ORF">MILVUS5_LOCUS8212</name>
</gene>
<reference evidence="1" key="1">
    <citation type="submission" date="2023-10" db="EMBL/GenBank/DDBJ databases">
        <authorList>
            <person name="Rodriguez Cubillos JULIANA M."/>
            <person name="De Vega J."/>
        </authorList>
    </citation>
    <scope>NUCLEOTIDE SEQUENCE</scope>
</reference>
<name>A0ACB0J085_TRIPR</name>
<organism evidence="1 2">
    <name type="scientific">Trifolium pratense</name>
    <name type="common">Red clover</name>
    <dbReference type="NCBI Taxonomy" id="57577"/>
    <lineage>
        <taxon>Eukaryota</taxon>
        <taxon>Viridiplantae</taxon>
        <taxon>Streptophyta</taxon>
        <taxon>Embryophyta</taxon>
        <taxon>Tracheophyta</taxon>
        <taxon>Spermatophyta</taxon>
        <taxon>Magnoliopsida</taxon>
        <taxon>eudicotyledons</taxon>
        <taxon>Gunneridae</taxon>
        <taxon>Pentapetalae</taxon>
        <taxon>rosids</taxon>
        <taxon>fabids</taxon>
        <taxon>Fabales</taxon>
        <taxon>Fabaceae</taxon>
        <taxon>Papilionoideae</taxon>
        <taxon>50 kb inversion clade</taxon>
        <taxon>NPAAA clade</taxon>
        <taxon>Hologalegina</taxon>
        <taxon>IRL clade</taxon>
        <taxon>Trifolieae</taxon>
        <taxon>Trifolium</taxon>
    </lineage>
</organism>
<proteinExistence type="predicted"/>
<evidence type="ECO:0000313" key="1">
    <source>
        <dbReference type="EMBL" id="CAJ2637924.1"/>
    </source>
</evidence>
<protein>
    <submittedName>
        <fullName evidence="1">Uncharacterized protein</fullName>
    </submittedName>
</protein>
<sequence length="170" mass="19892">MDEQLAKILQFFISRVKEFIVPSEKLCFTSFRMMSKRAEFMHLKTWMWLPMVFYNPISDDATSLRTRMLDNLGTPSPVALTQINAQPRADPLQEFLYSTHGNTIQGLLNCEEARVMDDTDSATLVIFNRDAAMLFNRSCAEVLRNRDMVFRYYNKVNLELYWTDEYFGGI</sequence>
<evidence type="ECO:0000313" key="2">
    <source>
        <dbReference type="Proteomes" id="UP001177021"/>
    </source>
</evidence>
<dbReference type="Proteomes" id="UP001177021">
    <property type="component" value="Unassembled WGS sequence"/>
</dbReference>
<dbReference type="EMBL" id="CASHSV030000013">
    <property type="protein sequence ID" value="CAJ2637924.1"/>
    <property type="molecule type" value="Genomic_DNA"/>
</dbReference>